<reference evidence="2 3" key="1">
    <citation type="submission" date="2018-07" db="EMBL/GenBank/DDBJ databases">
        <title>Microbacterium endoborsara sp. nov., a novel actinobacterium isolated from Borszczowia aralocaspica.</title>
        <authorList>
            <person name="An D."/>
        </authorList>
    </citation>
    <scope>NUCLEOTIDE SEQUENCE [LARGE SCALE GENOMIC DNA]</scope>
    <source>
        <strain evidence="2 3">C1.15228</strain>
    </source>
</reference>
<dbReference type="OrthoDB" id="3535759at2"/>
<dbReference type="RefSeq" id="WP_114116934.1">
    <property type="nucleotide sequence ID" value="NZ_BMHU01000004.1"/>
</dbReference>
<organism evidence="2 3">
    <name type="scientific">Microbacterium sorbitolivorans</name>
    <dbReference type="NCBI Taxonomy" id="1867410"/>
    <lineage>
        <taxon>Bacteria</taxon>
        <taxon>Bacillati</taxon>
        <taxon>Actinomycetota</taxon>
        <taxon>Actinomycetes</taxon>
        <taxon>Micrococcales</taxon>
        <taxon>Microbacteriaceae</taxon>
        <taxon>Microbacterium</taxon>
    </lineage>
</organism>
<sequence length="182" mass="21195">MNDDDFPIPEWDEDSDVDVPGPIHPINWWLLTAEELQTEFYELNRFVDELRHERGLPVSVIPPFWHRHWELVRELSALHLHYLVCHDGEQSGSAPMGWERDFEDSCRRLRDKVAACGTRGDSDRPTRQSIWPGEDEPPNQIPVVLDNRAKDFVAYVSSLVTERKQREEAFYASLDLRTGELA</sequence>
<protein>
    <submittedName>
        <fullName evidence="2">Uncharacterized protein</fullName>
    </submittedName>
</protein>
<dbReference type="AlphaFoldDB" id="A0A367YA02"/>
<gene>
    <name evidence="2" type="ORF">DTO57_04225</name>
</gene>
<feature type="region of interest" description="Disordered" evidence="1">
    <location>
        <begin position="117"/>
        <end position="140"/>
    </location>
</feature>
<evidence type="ECO:0000313" key="3">
    <source>
        <dbReference type="Proteomes" id="UP000253508"/>
    </source>
</evidence>
<proteinExistence type="predicted"/>
<comment type="caution">
    <text evidence="2">The sequence shown here is derived from an EMBL/GenBank/DDBJ whole genome shotgun (WGS) entry which is preliminary data.</text>
</comment>
<evidence type="ECO:0000313" key="2">
    <source>
        <dbReference type="EMBL" id="RCK61831.1"/>
    </source>
</evidence>
<keyword evidence="3" id="KW-1185">Reference proteome</keyword>
<accession>A0A367YA02</accession>
<dbReference type="Proteomes" id="UP000253508">
    <property type="component" value="Unassembled WGS sequence"/>
</dbReference>
<name>A0A367YA02_9MICO</name>
<evidence type="ECO:0000256" key="1">
    <source>
        <dbReference type="SAM" id="MobiDB-lite"/>
    </source>
</evidence>
<dbReference type="EMBL" id="QORO01000001">
    <property type="protein sequence ID" value="RCK61831.1"/>
    <property type="molecule type" value="Genomic_DNA"/>
</dbReference>